<dbReference type="RefSeq" id="WP_128996526.1">
    <property type="nucleotide sequence ID" value="NZ_PDKN01000006.1"/>
</dbReference>
<dbReference type="EMBL" id="PDKN01000006">
    <property type="protein sequence ID" value="RXJ56184.1"/>
    <property type="molecule type" value="Genomic_DNA"/>
</dbReference>
<dbReference type="GO" id="GO:1990904">
    <property type="term" value="C:ribonucleoprotein complex"/>
    <property type="evidence" value="ECO:0007669"/>
    <property type="project" value="UniProtKB-KW"/>
</dbReference>
<dbReference type="InterPro" id="IPR038584">
    <property type="entry name" value="Ribosomal_bL33_sf"/>
</dbReference>
<dbReference type="Gene3D" id="2.20.28.120">
    <property type="entry name" value="Ribosomal protein L33"/>
    <property type="match status" value="1"/>
</dbReference>
<keyword evidence="7" id="KW-1185">Reference proteome</keyword>
<evidence type="ECO:0000256" key="2">
    <source>
        <dbReference type="ARBA" id="ARBA00022980"/>
    </source>
</evidence>
<dbReference type="Proteomes" id="UP000290657">
    <property type="component" value="Unassembled WGS sequence"/>
</dbReference>
<gene>
    <name evidence="5 6" type="primary">rpmG</name>
    <name evidence="6" type="ORF">CRV04_09055</name>
</gene>
<comment type="similarity">
    <text evidence="1 5">Belongs to the bacterial ribosomal protein bL33 family.</text>
</comment>
<dbReference type="GO" id="GO:0005840">
    <property type="term" value="C:ribosome"/>
    <property type="evidence" value="ECO:0007669"/>
    <property type="project" value="UniProtKB-KW"/>
</dbReference>
<sequence length="56" mass="6434">MGNGVSIKIGLKCEECGDINYSTYKNPKTHTEKMAIKKYSPRLRKHTIHKEVKLKS</sequence>
<dbReference type="OrthoDB" id="21586at2"/>
<dbReference type="PROSITE" id="PS00582">
    <property type="entry name" value="RIBOSOMAL_L33"/>
    <property type="match status" value="1"/>
</dbReference>
<dbReference type="NCBIfam" id="TIGR01023">
    <property type="entry name" value="rpmG_bact"/>
    <property type="match status" value="1"/>
</dbReference>
<evidence type="ECO:0000256" key="4">
    <source>
        <dbReference type="ARBA" id="ARBA00035176"/>
    </source>
</evidence>
<name>A0A4Q0XNP0_9BACT</name>
<keyword evidence="3 5" id="KW-0687">Ribonucleoprotein</keyword>
<accession>A0A4Q0XNP0</accession>
<dbReference type="PANTHER" id="PTHR43168">
    <property type="entry name" value="50S RIBOSOMAL PROTEIN L33, CHLOROPLASTIC"/>
    <property type="match status" value="1"/>
</dbReference>
<dbReference type="HAMAP" id="MF_00294">
    <property type="entry name" value="Ribosomal_bL33"/>
    <property type="match status" value="1"/>
</dbReference>
<dbReference type="GO" id="GO:0005737">
    <property type="term" value="C:cytoplasm"/>
    <property type="evidence" value="ECO:0007669"/>
    <property type="project" value="UniProtKB-ARBA"/>
</dbReference>
<comment type="caution">
    <text evidence="6">The sequence shown here is derived from an EMBL/GenBank/DDBJ whole genome shotgun (WGS) entry which is preliminary data.</text>
</comment>
<evidence type="ECO:0000256" key="1">
    <source>
        <dbReference type="ARBA" id="ARBA00007596"/>
    </source>
</evidence>
<dbReference type="InterPro" id="IPR001705">
    <property type="entry name" value="Ribosomal_bL33"/>
</dbReference>
<dbReference type="NCBIfam" id="NF001764">
    <property type="entry name" value="PRK00504.1"/>
    <property type="match status" value="1"/>
</dbReference>
<evidence type="ECO:0000256" key="5">
    <source>
        <dbReference type="HAMAP-Rule" id="MF_00294"/>
    </source>
</evidence>
<protein>
    <recommendedName>
        <fullName evidence="4 5">Large ribosomal subunit protein bL33</fullName>
    </recommendedName>
</protein>
<dbReference type="PANTHER" id="PTHR43168:SF6">
    <property type="entry name" value="LARGE RIBOSOMAL SUBUNIT PROTEIN BL33A"/>
    <property type="match status" value="1"/>
</dbReference>
<dbReference type="GO" id="GO:0003735">
    <property type="term" value="F:structural constituent of ribosome"/>
    <property type="evidence" value="ECO:0007669"/>
    <property type="project" value="InterPro"/>
</dbReference>
<dbReference type="NCBIfam" id="NF001860">
    <property type="entry name" value="PRK00595.1"/>
    <property type="match status" value="1"/>
</dbReference>
<evidence type="ECO:0000313" key="6">
    <source>
        <dbReference type="EMBL" id="RXJ56184.1"/>
    </source>
</evidence>
<dbReference type="GO" id="GO:0006412">
    <property type="term" value="P:translation"/>
    <property type="evidence" value="ECO:0007669"/>
    <property type="project" value="UniProtKB-UniRule"/>
</dbReference>
<proteinExistence type="inferred from homology"/>
<dbReference type="AlphaFoldDB" id="A0A4Q0XNP0"/>
<keyword evidence="2 5" id="KW-0689">Ribosomal protein</keyword>
<dbReference type="Pfam" id="PF00471">
    <property type="entry name" value="Ribosomal_L33"/>
    <property type="match status" value="1"/>
</dbReference>
<dbReference type="InterPro" id="IPR011332">
    <property type="entry name" value="Ribosomal_zn-bd"/>
</dbReference>
<evidence type="ECO:0000313" key="7">
    <source>
        <dbReference type="Proteomes" id="UP000290657"/>
    </source>
</evidence>
<dbReference type="InterPro" id="IPR018264">
    <property type="entry name" value="Ribosomal_bL33_CS"/>
</dbReference>
<evidence type="ECO:0000256" key="3">
    <source>
        <dbReference type="ARBA" id="ARBA00023274"/>
    </source>
</evidence>
<dbReference type="SUPFAM" id="SSF57829">
    <property type="entry name" value="Zn-binding ribosomal proteins"/>
    <property type="match status" value="1"/>
</dbReference>
<organism evidence="6 7">
    <name type="scientific">Candidatus Marinarcus aquaticus</name>
    <dbReference type="NCBI Taxonomy" id="2044504"/>
    <lineage>
        <taxon>Bacteria</taxon>
        <taxon>Pseudomonadati</taxon>
        <taxon>Campylobacterota</taxon>
        <taxon>Epsilonproteobacteria</taxon>
        <taxon>Campylobacterales</taxon>
        <taxon>Arcobacteraceae</taxon>
        <taxon>Candidatus Marinarcus</taxon>
    </lineage>
</organism>
<reference evidence="6 7" key="1">
    <citation type="submission" date="2017-10" db="EMBL/GenBank/DDBJ databases">
        <title>Genomics of the genus Arcobacter.</title>
        <authorList>
            <person name="Perez-Cataluna A."/>
            <person name="Figueras M.J."/>
        </authorList>
    </citation>
    <scope>NUCLEOTIDE SEQUENCE [LARGE SCALE GENOMIC DNA]</scope>
    <source>
        <strain evidence="6 7">CECT 8987</strain>
    </source>
</reference>